<name>V6EW62_MAGGM</name>
<reference evidence="1 2" key="1">
    <citation type="journal article" date="2014" name="Genome Announc.">
        <title>Complete genome sequence of Magnetospirillum gryphiswaldense MSR-1.</title>
        <authorList>
            <person name="Wang X."/>
            <person name="Wang Q."/>
            <person name="Zhang W."/>
            <person name="Wang Y."/>
            <person name="Li L."/>
            <person name="Wen T."/>
            <person name="Zhang T."/>
            <person name="Zhang Y."/>
            <person name="Xu J."/>
            <person name="Hu J."/>
            <person name="Li S."/>
            <person name="Liu L."/>
            <person name="Liu J."/>
            <person name="Jiang W."/>
            <person name="Tian J."/>
            <person name="Li Y."/>
            <person name="Schuler D."/>
            <person name="Wang L."/>
            <person name="Li J."/>
        </authorList>
    </citation>
    <scope>NUCLEOTIDE SEQUENCE [LARGE SCALE GENOMIC DNA]</scope>
    <source>
        <strain evidence="2">DSM 6361 / JCM 21280 / NBRC 15271 / MSR-1</strain>
    </source>
</reference>
<protein>
    <submittedName>
        <fullName evidence="1">Uncharacterized protein</fullName>
    </submittedName>
</protein>
<sequence length="31" mass="3418">MCGVWAALAFFYECARMDQAVLFLLMGVCSA</sequence>
<evidence type="ECO:0000313" key="2">
    <source>
        <dbReference type="Proteomes" id="UP000018922"/>
    </source>
</evidence>
<evidence type="ECO:0000313" key="1">
    <source>
        <dbReference type="EMBL" id="CDK97312.1"/>
    </source>
</evidence>
<dbReference type="STRING" id="1430440.MGMSRv2__0097"/>
<dbReference type="KEGG" id="mgy:MGMSRv2__0097"/>
<dbReference type="EMBL" id="HG794546">
    <property type="protein sequence ID" value="CDK97312.1"/>
    <property type="molecule type" value="Genomic_DNA"/>
</dbReference>
<dbReference type="Proteomes" id="UP000018922">
    <property type="component" value="Chromosome I"/>
</dbReference>
<dbReference type="AlphaFoldDB" id="V6EW62"/>
<dbReference type="HOGENOM" id="CLU_3397278_0_0_5"/>
<accession>V6EW62</accession>
<organism evidence="1 2">
    <name type="scientific">Magnetospirillum gryphiswaldense (strain DSM 6361 / JCM 21280 / NBRC 15271 / MSR-1)</name>
    <dbReference type="NCBI Taxonomy" id="431944"/>
    <lineage>
        <taxon>Bacteria</taxon>
        <taxon>Pseudomonadati</taxon>
        <taxon>Pseudomonadota</taxon>
        <taxon>Alphaproteobacteria</taxon>
        <taxon>Rhodospirillales</taxon>
        <taxon>Rhodospirillaceae</taxon>
        <taxon>Magnetospirillum</taxon>
    </lineage>
</organism>
<keyword evidence="2" id="KW-1185">Reference proteome</keyword>
<proteinExistence type="predicted"/>
<gene>
    <name evidence="1" type="ordered locus">MGMSRv2__0097</name>
</gene>